<dbReference type="FunFam" id="1.10.1050.10:FF:000001">
    <property type="entry name" value="30S ribosomal protein S4"/>
    <property type="match status" value="1"/>
</dbReference>
<dbReference type="Pfam" id="PF00163">
    <property type="entry name" value="Ribosomal_S4"/>
    <property type="match status" value="1"/>
</dbReference>
<dbReference type="HAMAP" id="MF_01306_B">
    <property type="entry name" value="Ribosomal_uS4_B"/>
    <property type="match status" value="1"/>
</dbReference>
<dbReference type="CDD" id="cd00165">
    <property type="entry name" value="S4"/>
    <property type="match status" value="1"/>
</dbReference>
<dbReference type="SUPFAM" id="SSF55174">
    <property type="entry name" value="Alpha-L RNA-binding motif"/>
    <property type="match status" value="1"/>
</dbReference>
<accession>A0A3B0YTH5</accession>
<feature type="domain" description="Small ribosomal subunit protein uS4 N-terminal" evidence="7">
    <location>
        <begin position="19"/>
        <end position="115"/>
    </location>
</feature>
<dbReference type="SMART" id="SM01390">
    <property type="entry name" value="Ribosomal_S4"/>
    <property type="match status" value="1"/>
</dbReference>
<dbReference type="PANTHER" id="PTHR11831">
    <property type="entry name" value="30S 40S RIBOSOMAL PROTEIN"/>
    <property type="match status" value="1"/>
</dbReference>
<keyword evidence="4 8" id="KW-0689">Ribosomal protein</keyword>
<dbReference type="NCBIfam" id="NF003717">
    <property type="entry name" value="PRK05327.1"/>
    <property type="match status" value="1"/>
</dbReference>
<dbReference type="InterPro" id="IPR036986">
    <property type="entry name" value="S4_RNA-bd_sf"/>
</dbReference>
<dbReference type="AlphaFoldDB" id="A0A3B0YTH5"/>
<evidence type="ECO:0000256" key="4">
    <source>
        <dbReference type="ARBA" id="ARBA00022980"/>
    </source>
</evidence>
<dbReference type="PANTHER" id="PTHR11831:SF4">
    <property type="entry name" value="SMALL RIBOSOMAL SUBUNIT PROTEIN US4M"/>
    <property type="match status" value="1"/>
</dbReference>
<name>A0A3B0YTH5_9ZZZZ</name>
<keyword evidence="2" id="KW-0699">rRNA-binding</keyword>
<protein>
    <submittedName>
        <fullName evidence="8">SSU ribosomal protein S4p (S9e) @ SSU ribosomal protein S4p (S9e), zinc-independent</fullName>
    </submittedName>
</protein>
<reference evidence="8" key="1">
    <citation type="submission" date="2018-06" db="EMBL/GenBank/DDBJ databases">
        <authorList>
            <person name="Zhirakovskaya E."/>
        </authorList>
    </citation>
    <scope>NUCLEOTIDE SEQUENCE</scope>
</reference>
<evidence type="ECO:0000256" key="3">
    <source>
        <dbReference type="ARBA" id="ARBA00022884"/>
    </source>
</evidence>
<dbReference type="GO" id="GO:0019843">
    <property type="term" value="F:rRNA binding"/>
    <property type="evidence" value="ECO:0007669"/>
    <property type="project" value="UniProtKB-KW"/>
</dbReference>
<feature type="domain" description="RNA-binding S4" evidence="6">
    <location>
        <begin position="116"/>
        <end position="176"/>
    </location>
</feature>
<dbReference type="GO" id="GO:0042274">
    <property type="term" value="P:ribosomal small subunit biogenesis"/>
    <property type="evidence" value="ECO:0007669"/>
    <property type="project" value="TreeGrafter"/>
</dbReference>
<gene>
    <name evidence="8" type="ORF">MNBD_GAMMA12-2119</name>
</gene>
<keyword evidence="5" id="KW-0687">Ribonucleoprotein</keyword>
<comment type="similarity">
    <text evidence="1">Belongs to the universal ribosomal protein uS4 family.</text>
</comment>
<evidence type="ECO:0000256" key="2">
    <source>
        <dbReference type="ARBA" id="ARBA00022730"/>
    </source>
</evidence>
<dbReference type="PROSITE" id="PS50889">
    <property type="entry name" value="S4"/>
    <property type="match status" value="1"/>
</dbReference>
<dbReference type="Pfam" id="PF01479">
    <property type="entry name" value="S4"/>
    <property type="match status" value="1"/>
</dbReference>
<dbReference type="GO" id="GO:0006412">
    <property type="term" value="P:translation"/>
    <property type="evidence" value="ECO:0007669"/>
    <property type="project" value="InterPro"/>
</dbReference>
<organism evidence="8">
    <name type="scientific">hydrothermal vent metagenome</name>
    <dbReference type="NCBI Taxonomy" id="652676"/>
    <lineage>
        <taxon>unclassified sequences</taxon>
        <taxon>metagenomes</taxon>
        <taxon>ecological metagenomes</taxon>
    </lineage>
</organism>
<dbReference type="InterPro" id="IPR005709">
    <property type="entry name" value="Ribosomal_uS4_bac-type"/>
</dbReference>
<evidence type="ECO:0000256" key="1">
    <source>
        <dbReference type="ARBA" id="ARBA00007465"/>
    </source>
</evidence>
<dbReference type="InterPro" id="IPR018079">
    <property type="entry name" value="Ribosomal_uS4_CS"/>
</dbReference>
<evidence type="ECO:0000259" key="7">
    <source>
        <dbReference type="SMART" id="SM01390"/>
    </source>
</evidence>
<dbReference type="NCBIfam" id="TIGR01017">
    <property type="entry name" value="rpsD_bact"/>
    <property type="match status" value="1"/>
</dbReference>
<dbReference type="Gene3D" id="3.10.290.10">
    <property type="entry name" value="RNA-binding S4 domain"/>
    <property type="match status" value="1"/>
</dbReference>
<evidence type="ECO:0000256" key="5">
    <source>
        <dbReference type="ARBA" id="ARBA00023274"/>
    </source>
</evidence>
<dbReference type="GO" id="GO:0003735">
    <property type="term" value="F:structural constituent of ribosome"/>
    <property type="evidence" value="ECO:0007669"/>
    <property type="project" value="InterPro"/>
</dbReference>
<dbReference type="GO" id="GO:0015935">
    <property type="term" value="C:small ribosomal subunit"/>
    <property type="evidence" value="ECO:0007669"/>
    <property type="project" value="InterPro"/>
</dbReference>
<dbReference type="InterPro" id="IPR022801">
    <property type="entry name" value="Ribosomal_uS4"/>
</dbReference>
<dbReference type="SMART" id="SM00363">
    <property type="entry name" value="S4"/>
    <property type="match status" value="1"/>
</dbReference>
<dbReference type="InterPro" id="IPR002942">
    <property type="entry name" value="S4_RNA-bd"/>
</dbReference>
<dbReference type="PROSITE" id="PS00632">
    <property type="entry name" value="RIBOSOMAL_S4"/>
    <property type="match status" value="1"/>
</dbReference>
<evidence type="ECO:0000259" key="6">
    <source>
        <dbReference type="SMART" id="SM00363"/>
    </source>
</evidence>
<evidence type="ECO:0000313" key="8">
    <source>
        <dbReference type="EMBL" id="VAW71786.1"/>
    </source>
</evidence>
<dbReference type="InterPro" id="IPR001912">
    <property type="entry name" value="Ribosomal_uS4_N"/>
</dbReference>
<dbReference type="Gene3D" id="1.10.1050.10">
    <property type="entry name" value="Ribosomal Protein S4 Delta 41, Chain A, domain 1"/>
    <property type="match status" value="1"/>
</dbReference>
<dbReference type="EMBL" id="UOFL01000030">
    <property type="protein sequence ID" value="VAW71786.1"/>
    <property type="molecule type" value="Genomic_DNA"/>
</dbReference>
<sequence length="226" mass="25578">MDVVHPRNVECKAENAVAKYTGSKCRLCRREGTKLFLKGEKCFSSKCAMENKDRAVPPGVHGKRRIRMSDYALQLREKQKLRRTYGVLEKQFRNYYKKAASQKGSTGENLLQLLESRLDNVVFRMGFAASRSEARQLVRHNAITISGHKVNVPSYQVQAGEVIAVREKSRTQSRVIASMEGAGQRGVADWVQVDAKKMEGTYKSVPERQDLPPDINESLVVELYSK</sequence>
<keyword evidence="3" id="KW-0694">RNA-binding</keyword>
<proteinExistence type="inferred from homology"/>
<dbReference type="FunFam" id="3.10.290.10:FF:000001">
    <property type="entry name" value="30S ribosomal protein S4"/>
    <property type="match status" value="1"/>
</dbReference>